<keyword evidence="1" id="KW-0812">Transmembrane</keyword>
<dbReference type="AlphaFoldDB" id="Q5C117"/>
<sequence>MSQIVLLNFANSSHKYHLPSHLIIIRCVGFIVFQSPLSPYLIVLFIVMLCDSDGSNDAE</sequence>
<dbReference type="EMBL" id="AY810769">
    <property type="protein sequence ID" value="AAX26658.1"/>
    <property type="molecule type" value="mRNA"/>
</dbReference>
<name>Q5C117_SCHJA</name>
<reference evidence="2" key="2">
    <citation type="journal article" date="2006" name="PLoS Pathog.">
        <title>New perspectives on host-parasite interplay by comparative transcriptomic and proteomic analyses of Schistosoma japonicum.</title>
        <authorList>
            <person name="Liu F."/>
            <person name="Lu J."/>
            <person name="Hu W."/>
            <person name="Wang S.Y."/>
            <person name="Cui S.J."/>
            <person name="Chi M."/>
            <person name="Yan Q."/>
            <person name="Wang X.R."/>
            <person name="Song H.D."/>
            <person name="Xu X.N."/>
            <person name="Wang J.J."/>
            <person name="Zhang X.L."/>
            <person name="Zhang X."/>
            <person name="Wang Z.Q."/>
            <person name="Xue C.L."/>
            <person name="Brindley P.J."/>
            <person name="McManus D.P."/>
            <person name="Yang P.Y."/>
            <person name="Feng Z."/>
            <person name="Chen Z."/>
            <person name="Han Z.G."/>
        </authorList>
    </citation>
    <scope>NUCLEOTIDE SEQUENCE</scope>
</reference>
<reference evidence="2" key="1">
    <citation type="submission" date="2005-03" db="EMBL/GenBank/DDBJ databases">
        <authorList>
            <person name="Han Z."/>
        </authorList>
    </citation>
    <scope>NUCLEOTIDE SEQUENCE</scope>
</reference>
<organism evidence="2">
    <name type="scientific">Schistosoma japonicum</name>
    <name type="common">Blood fluke</name>
    <dbReference type="NCBI Taxonomy" id="6182"/>
    <lineage>
        <taxon>Eukaryota</taxon>
        <taxon>Metazoa</taxon>
        <taxon>Spiralia</taxon>
        <taxon>Lophotrochozoa</taxon>
        <taxon>Platyhelminthes</taxon>
        <taxon>Trematoda</taxon>
        <taxon>Digenea</taxon>
        <taxon>Strigeidida</taxon>
        <taxon>Schistosomatoidea</taxon>
        <taxon>Schistosomatidae</taxon>
        <taxon>Schistosoma</taxon>
    </lineage>
</organism>
<evidence type="ECO:0000256" key="1">
    <source>
        <dbReference type="SAM" id="Phobius"/>
    </source>
</evidence>
<evidence type="ECO:0000313" key="2">
    <source>
        <dbReference type="EMBL" id="AAX26658.1"/>
    </source>
</evidence>
<feature type="transmembrane region" description="Helical" evidence="1">
    <location>
        <begin position="23"/>
        <end position="49"/>
    </location>
</feature>
<accession>Q5C117</accession>
<keyword evidence="1" id="KW-0472">Membrane</keyword>
<proteinExistence type="evidence at transcript level"/>
<keyword evidence="1" id="KW-1133">Transmembrane helix</keyword>
<protein>
    <submittedName>
        <fullName evidence="2">Uncharacterized protein</fullName>
    </submittedName>
</protein>